<dbReference type="InterPro" id="IPR019442">
    <property type="entry name" value="THADA/TRM732_DUF2428"/>
</dbReference>
<evidence type="ECO:0000313" key="7">
    <source>
        <dbReference type="Proteomes" id="UP000325440"/>
    </source>
</evidence>
<feature type="domain" description="tRNA (32-2'-O)-methyltransferase regulator THADA-like C-terminal TPR repeats region" evidence="5">
    <location>
        <begin position="901"/>
        <end position="1061"/>
    </location>
</feature>
<keyword evidence="2" id="KW-0819">tRNA processing</keyword>
<dbReference type="OrthoDB" id="6614653at2759"/>
<dbReference type="GO" id="GO:0005829">
    <property type="term" value="C:cytosol"/>
    <property type="evidence" value="ECO:0007669"/>
    <property type="project" value="TreeGrafter"/>
</dbReference>
<dbReference type="InterPro" id="IPR016024">
    <property type="entry name" value="ARM-type_fold"/>
</dbReference>
<organism evidence="6 7">
    <name type="scientific">Cinara cedri</name>
    <dbReference type="NCBI Taxonomy" id="506608"/>
    <lineage>
        <taxon>Eukaryota</taxon>
        <taxon>Metazoa</taxon>
        <taxon>Ecdysozoa</taxon>
        <taxon>Arthropoda</taxon>
        <taxon>Hexapoda</taxon>
        <taxon>Insecta</taxon>
        <taxon>Pterygota</taxon>
        <taxon>Neoptera</taxon>
        <taxon>Paraneoptera</taxon>
        <taxon>Hemiptera</taxon>
        <taxon>Sternorrhyncha</taxon>
        <taxon>Aphidomorpha</taxon>
        <taxon>Aphidoidea</taxon>
        <taxon>Aphididae</taxon>
        <taxon>Lachninae</taxon>
        <taxon>Cinara</taxon>
    </lineage>
</organism>
<dbReference type="Pfam" id="PF10350">
    <property type="entry name" value="DUF2428"/>
    <property type="match status" value="1"/>
</dbReference>
<reference evidence="6 7" key="1">
    <citation type="submission" date="2019-08" db="EMBL/GenBank/DDBJ databases">
        <authorList>
            <person name="Alioto T."/>
            <person name="Alioto T."/>
            <person name="Gomez Garrido J."/>
        </authorList>
    </citation>
    <scope>NUCLEOTIDE SEQUENCE [LARGE SCALE GENOMIC DNA]</scope>
</reference>
<dbReference type="Pfam" id="PF25150">
    <property type="entry name" value="TPR_Trm732"/>
    <property type="match status" value="1"/>
</dbReference>
<dbReference type="GO" id="GO:0030488">
    <property type="term" value="P:tRNA methylation"/>
    <property type="evidence" value="ECO:0007669"/>
    <property type="project" value="TreeGrafter"/>
</dbReference>
<dbReference type="PANTHER" id="PTHR14387:SF0">
    <property type="entry name" value="DUF2428 DOMAIN-CONTAINING PROTEIN"/>
    <property type="match status" value="1"/>
</dbReference>
<evidence type="ECO:0000259" key="5">
    <source>
        <dbReference type="Pfam" id="PF25151"/>
    </source>
</evidence>
<accession>A0A5E4MSA6</accession>
<dbReference type="SUPFAM" id="SSF48371">
    <property type="entry name" value="ARM repeat"/>
    <property type="match status" value="3"/>
</dbReference>
<dbReference type="PANTHER" id="PTHR14387">
    <property type="entry name" value="THADA/DEATH RECEPTOR INTERACTING PROTEIN"/>
    <property type="match status" value="1"/>
</dbReference>
<protein>
    <submittedName>
        <fullName evidence="6">Uncharacterized protein</fullName>
    </submittedName>
</protein>
<evidence type="ECO:0000259" key="3">
    <source>
        <dbReference type="Pfam" id="PF10350"/>
    </source>
</evidence>
<dbReference type="Pfam" id="PF25151">
    <property type="entry name" value="TPR_Trm732_C"/>
    <property type="match status" value="1"/>
</dbReference>
<proteinExistence type="inferred from homology"/>
<dbReference type="Proteomes" id="UP000325440">
    <property type="component" value="Unassembled WGS sequence"/>
</dbReference>
<feature type="domain" description="DUF2428" evidence="3">
    <location>
        <begin position="655"/>
        <end position="899"/>
    </location>
</feature>
<evidence type="ECO:0000259" key="4">
    <source>
        <dbReference type="Pfam" id="PF25150"/>
    </source>
</evidence>
<gene>
    <name evidence="6" type="ORF">CINCED_3A015217</name>
</gene>
<comment type="similarity">
    <text evidence="1">Belongs to the THADA family.</text>
</comment>
<feature type="domain" description="tRNA (32-2'-O)-methyltransferase regulator THADA-like TPR repeats region" evidence="4">
    <location>
        <begin position="466"/>
        <end position="503"/>
    </location>
</feature>
<evidence type="ECO:0000256" key="1">
    <source>
        <dbReference type="ARBA" id="ARBA00010409"/>
    </source>
</evidence>
<name>A0A5E4MSA6_9HEMI</name>
<evidence type="ECO:0000313" key="6">
    <source>
        <dbReference type="EMBL" id="VVC34381.1"/>
    </source>
</evidence>
<dbReference type="InterPro" id="IPR056843">
    <property type="entry name" value="THADA-like_TPR"/>
</dbReference>
<sequence length="1474" mass="171620">MLPSQELLDKFSVEIFEKILQYDFTYLNDFNHFLQKIDLYGVDFCTKHLKYQDFCKNIHLKLIDIIVNGKQSSDYQNLVPQILYQTLYLSQQIIKVEQFNSTLVVENKWTFPIKTEDVTDNGTHIVHFISLGKKFKLPLEKYDQYCLQIHIGAIKCLQFEKKIDFVVDSIENICDLCFRHSKVNLEALKHLTECVSVITKKHWAICSTFIYKVLMGLMNHHLPPIHDQCILIFKKCLDLEDLNFILKTIMTEMSWSLRIKFYMLTVITSKYGVKKILEKYDILSISMWKCLNEPYLLSPCIDLYKVFIKNLSEDDYSTLVMQPIIHFLTTDNISELTRYNFVTYLLPEMKSKHSSSLFMLFKTLNNQSKLDLYLQVSVLRMIYNHNTEVNNFAEILDLSLKSGNTKIRSEAFSILCCSKITPNTLNSIYNFIVDNINSDCATLRIKLISSLELMLRKHKITNDLVLQFINRLYVFIIKNLAPGSNYQRKITSLKIYSIILRFNKNQDYISYSCRNLLFKNLLDSEDIRKKCSELLVSHFVIVKNDKPYLNNWMKLGLNLCYDPLFYKNESGSTIINTITTLIYKSGLTIDILDINTSSMSAHILNLAQKQCVKLTNNFVSNVTNGTLYGLLSTLNHLSFEKNSPESNMLNKIEIETMLNLIENNLNLMLDTLASRMDDEQKTEAPSFAQMDNALSSLIESTQDNVQIPTNQFLLNFIWINIKICCDSACKYAAMLAIKDVTDKQYQNSQIKRCANITADVLIRCRHKGAMEATCRSLGILIKHWNESQNWCENILTDHISCMKPENEISRRSAGVRYLIHAIVTNNKNTVENCIKQLFNIAKENICIGTDTVIDLPQARALHLLTAIVSNASISTDSIYPFMEDLIMLCIDKLNSPLWTIRNAALQFFSSLQVRLIGQNRLNNTSWLSHLPLEPLLYHFPHLVQRLQLLWSQTSHQISSQTRLIPFMSLLKGVKLQSWTLLPPEYQEILKSLRYDMWSIGFALEIYTVRNMAAQAYANTIQVNKLSSTLNKISNEIIKYERGIDFPEFKGFNHLHGLMSVYRYLKDVYFMEFNQQYAVFNIVHENLPPLCKSIYISLNHKVLGPIPSNSTIDHNHVKHLIIENNIIQSSNLLILMEYYMSTDKHTTLSFLKCFRNCNKSNKNVLINRFVNFLDTNDLDIFKEIMVNIDALVNRSFEDDIIIKIDNDYFSAILNKCVSCSEKEVIAMLPVLSWLCPSEAQNILLPLICKYIDCNVYDSSDRFRSSKSLYYFTNLKNDIRLWNTVIELLQDEDTDVRVEITRFVNRICYNCSSTLNPYMCLRKMFEIDTVCLIVNSKLAFTCFWDLLLSDIKLKTEIDEIINPFFNEQSNVYQEQSNIMKLAYEGLKYLIHLNDNINFYRELVEKCLNTLINECQFKGTFIDLDLMILDMYSSLYFLKLYYKREILVLLNLKKHLHIFLPILELMYLPKEIQSLTI</sequence>
<evidence type="ECO:0000256" key="2">
    <source>
        <dbReference type="ARBA" id="ARBA00022694"/>
    </source>
</evidence>
<dbReference type="InterPro" id="IPR056842">
    <property type="entry name" value="THADA-like_TPR_C"/>
</dbReference>
<keyword evidence="7" id="KW-1185">Reference proteome</keyword>
<dbReference type="InterPro" id="IPR051954">
    <property type="entry name" value="tRNA_methyltransferase_THADA"/>
</dbReference>
<dbReference type="EMBL" id="CABPRJ010000993">
    <property type="protein sequence ID" value="VVC34381.1"/>
    <property type="molecule type" value="Genomic_DNA"/>
</dbReference>